<name>A0AAD5GRH7_AMBAR</name>
<protein>
    <submittedName>
        <fullName evidence="1">Uncharacterized protein</fullName>
    </submittedName>
</protein>
<organism evidence="1 2">
    <name type="scientific">Ambrosia artemisiifolia</name>
    <name type="common">Common ragweed</name>
    <dbReference type="NCBI Taxonomy" id="4212"/>
    <lineage>
        <taxon>Eukaryota</taxon>
        <taxon>Viridiplantae</taxon>
        <taxon>Streptophyta</taxon>
        <taxon>Embryophyta</taxon>
        <taxon>Tracheophyta</taxon>
        <taxon>Spermatophyta</taxon>
        <taxon>Magnoliopsida</taxon>
        <taxon>eudicotyledons</taxon>
        <taxon>Gunneridae</taxon>
        <taxon>Pentapetalae</taxon>
        <taxon>asterids</taxon>
        <taxon>campanulids</taxon>
        <taxon>Asterales</taxon>
        <taxon>Asteraceae</taxon>
        <taxon>Asteroideae</taxon>
        <taxon>Heliantheae alliance</taxon>
        <taxon>Heliantheae</taxon>
        <taxon>Ambrosia</taxon>
    </lineage>
</organism>
<reference evidence="1" key="1">
    <citation type="submission" date="2022-06" db="EMBL/GenBank/DDBJ databases">
        <title>Uncovering the hologenomic basis of an extraordinary plant invasion.</title>
        <authorList>
            <person name="Bieker V.C."/>
            <person name="Martin M.D."/>
            <person name="Gilbert T."/>
            <person name="Hodgins K."/>
            <person name="Battlay P."/>
            <person name="Petersen B."/>
            <person name="Wilson J."/>
        </authorList>
    </citation>
    <scope>NUCLEOTIDE SEQUENCE</scope>
    <source>
        <strain evidence="1">AA19_3_7</strain>
        <tissue evidence="1">Leaf</tissue>
    </source>
</reference>
<dbReference type="EMBL" id="JAMZMK010006272">
    <property type="protein sequence ID" value="KAI7749831.1"/>
    <property type="molecule type" value="Genomic_DNA"/>
</dbReference>
<comment type="caution">
    <text evidence="1">The sequence shown here is derived from an EMBL/GenBank/DDBJ whole genome shotgun (WGS) entry which is preliminary data.</text>
</comment>
<dbReference type="Proteomes" id="UP001206925">
    <property type="component" value="Unassembled WGS sequence"/>
</dbReference>
<gene>
    <name evidence="1" type="ORF">M8C21_011785</name>
</gene>
<evidence type="ECO:0000313" key="2">
    <source>
        <dbReference type="Proteomes" id="UP001206925"/>
    </source>
</evidence>
<dbReference type="AlphaFoldDB" id="A0AAD5GRH7"/>
<sequence>MGHASGFYTYTISKGDSSLLLCFTRVVIRGFHHWFLSSTYHPYPLSTISSSPFSPSLHLQPS</sequence>
<accession>A0AAD5GRH7</accession>
<keyword evidence="2" id="KW-1185">Reference proteome</keyword>
<proteinExistence type="predicted"/>
<evidence type="ECO:0000313" key="1">
    <source>
        <dbReference type="EMBL" id="KAI7749831.1"/>
    </source>
</evidence>